<dbReference type="RefSeq" id="WP_208981335.1">
    <property type="nucleotide sequence ID" value="NZ_CXWD01000009.1"/>
</dbReference>
<accession>A0A0M7ABC1</accession>
<dbReference type="InterPro" id="IPR000160">
    <property type="entry name" value="GGDEF_dom"/>
</dbReference>
<dbReference type="PROSITE" id="PS50883">
    <property type="entry name" value="EAL"/>
    <property type="match status" value="1"/>
</dbReference>
<sequence>MELLKKSFLDLTADAVAVCRFGPNGKALQVAYTNQAFDVLFGARRDWTSGNTVPFASVHRQLLEYPSGKIRKTVKLSKEDGSTILVGASGFAFQDEAAGELYSCVTYMDISGETFLAKGDEHHPEAGRPDQEVAALKHAHERILGALNAYPDPIVIYDSELNLVFRNDSYAASMSDTPGDLVEGMHLREVLRLAIKHGRYPVAIGREDEWIDEILSPATMQMPAQDVELDGDVHHRLMRSRAPNGDYVVIRLNSTEFVREKRAAEEAQARLLAALNAYPAPFVIYDAGDCLVVCNDAYRASMSTNPAELKFGMHRTEIARIAIRAGKISNAIGREEEWMSDRHQDREMDKPVQDLELPGDVHHRLLRSRVENGDLVILRIDTTELVRHRRALERNSEELKKVNAEITHMALHDDLTGLGNRRYLAKTLEEFTERRQATGGEIAALHVDLDRFKQINDTMGHRAGDDVLVEAANRIRLVLEPNEAVARIGGDEFVVLVPLSNSSDRPADLANTLLKDLSRPVRTHDKECRVGASIGIAETPLSEVENLLTNSDVALYKAKHRGRGRIEVYDCSDLEDVRRAKALADDILRAIEEREFEPYYQPQVEAKSGRIVGIEVLARWRHPEKGILAPSEFLMVATDISVAGEIDQQMFEKAIEQCRNLPVAASGSIALSFNVSEDRVNLTDVEDIQRQIQAYPGQISFELLETIFLEEQDDAFLQRLNELRGMGISIEVDDFGSGRASVVALQRINPDRLKIDRRLAPLVTAGSGGLRLLRSIIEIAQALELGVTAEGVETKEQADLLSKLGCDRLQGYYFAKPMPFSDLVALLEAQQDDPHIMTGLPVAR</sequence>
<reference evidence="4" key="1">
    <citation type="submission" date="2015-07" db="EMBL/GenBank/DDBJ databases">
        <authorList>
            <person name="Rodrigo-Torres Lidia"/>
            <person name="Arahal R.David."/>
        </authorList>
    </citation>
    <scope>NUCLEOTIDE SEQUENCE [LARGE SCALE GENOMIC DNA]</scope>
    <source>
        <strain evidence="4">CECT 5112</strain>
    </source>
</reference>
<evidence type="ECO:0000259" key="1">
    <source>
        <dbReference type="PROSITE" id="PS50883"/>
    </source>
</evidence>
<dbReference type="InterPro" id="IPR052155">
    <property type="entry name" value="Biofilm_reg_signaling"/>
</dbReference>
<dbReference type="AlphaFoldDB" id="A0A0M7ABC1"/>
<dbReference type="PROSITE" id="PS50887">
    <property type="entry name" value="GGDEF"/>
    <property type="match status" value="1"/>
</dbReference>
<organism evidence="3 4">
    <name type="scientific">Roseibium alexandrii</name>
    <dbReference type="NCBI Taxonomy" id="388408"/>
    <lineage>
        <taxon>Bacteria</taxon>
        <taxon>Pseudomonadati</taxon>
        <taxon>Pseudomonadota</taxon>
        <taxon>Alphaproteobacteria</taxon>
        <taxon>Hyphomicrobiales</taxon>
        <taxon>Stappiaceae</taxon>
        <taxon>Roseibium</taxon>
    </lineage>
</organism>
<dbReference type="SMART" id="SM00052">
    <property type="entry name" value="EAL"/>
    <property type="match status" value="1"/>
</dbReference>
<dbReference type="SMART" id="SM00267">
    <property type="entry name" value="GGDEF"/>
    <property type="match status" value="1"/>
</dbReference>
<dbReference type="CDD" id="cd01949">
    <property type="entry name" value="GGDEF"/>
    <property type="match status" value="1"/>
</dbReference>
<evidence type="ECO:0000259" key="2">
    <source>
        <dbReference type="PROSITE" id="PS50887"/>
    </source>
</evidence>
<dbReference type="CDD" id="cd01948">
    <property type="entry name" value="EAL"/>
    <property type="match status" value="1"/>
</dbReference>
<dbReference type="EMBL" id="CXWD01000009">
    <property type="protein sequence ID" value="CTQ70934.1"/>
    <property type="molecule type" value="Genomic_DNA"/>
</dbReference>
<dbReference type="PANTHER" id="PTHR44757">
    <property type="entry name" value="DIGUANYLATE CYCLASE DGCP"/>
    <property type="match status" value="1"/>
</dbReference>
<evidence type="ECO:0000313" key="4">
    <source>
        <dbReference type="Proteomes" id="UP000053235"/>
    </source>
</evidence>
<dbReference type="InterPro" id="IPR001633">
    <property type="entry name" value="EAL_dom"/>
</dbReference>
<proteinExistence type="predicted"/>
<dbReference type="Gene3D" id="3.30.70.270">
    <property type="match status" value="1"/>
</dbReference>
<dbReference type="InterPro" id="IPR043128">
    <property type="entry name" value="Rev_trsase/Diguanyl_cyclase"/>
</dbReference>
<dbReference type="Proteomes" id="UP000053235">
    <property type="component" value="Unassembled WGS sequence"/>
</dbReference>
<feature type="domain" description="EAL" evidence="1">
    <location>
        <begin position="580"/>
        <end position="831"/>
    </location>
</feature>
<dbReference type="InterPro" id="IPR029787">
    <property type="entry name" value="Nucleotide_cyclase"/>
</dbReference>
<name>A0A0M7ABC1_9HYPH</name>
<feature type="domain" description="GGDEF" evidence="2">
    <location>
        <begin position="440"/>
        <end position="571"/>
    </location>
</feature>
<dbReference type="STRING" id="388408.LAX5112_02658"/>
<dbReference type="Gene3D" id="3.20.20.450">
    <property type="entry name" value="EAL domain"/>
    <property type="match status" value="1"/>
</dbReference>
<dbReference type="NCBIfam" id="TIGR00254">
    <property type="entry name" value="GGDEF"/>
    <property type="match status" value="1"/>
</dbReference>
<keyword evidence="4" id="KW-1185">Reference proteome</keyword>
<dbReference type="SUPFAM" id="SSF141868">
    <property type="entry name" value="EAL domain-like"/>
    <property type="match status" value="1"/>
</dbReference>
<dbReference type="Pfam" id="PF00563">
    <property type="entry name" value="EAL"/>
    <property type="match status" value="1"/>
</dbReference>
<dbReference type="SUPFAM" id="SSF55073">
    <property type="entry name" value="Nucleotide cyclase"/>
    <property type="match status" value="1"/>
</dbReference>
<gene>
    <name evidence="3" type="primary">cph2_13</name>
    <name evidence="3" type="ORF">LAX5112_02658</name>
</gene>
<dbReference type="InterPro" id="IPR035919">
    <property type="entry name" value="EAL_sf"/>
</dbReference>
<dbReference type="Pfam" id="PF00990">
    <property type="entry name" value="GGDEF"/>
    <property type="match status" value="1"/>
</dbReference>
<protein>
    <submittedName>
        <fullName evidence="3">Bacteriophytochrome cph2</fullName>
    </submittedName>
</protein>
<dbReference type="PANTHER" id="PTHR44757:SF2">
    <property type="entry name" value="BIOFILM ARCHITECTURE MAINTENANCE PROTEIN MBAA"/>
    <property type="match status" value="1"/>
</dbReference>
<evidence type="ECO:0000313" key="3">
    <source>
        <dbReference type="EMBL" id="CTQ70934.1"/>
    </source>
</evidence>